<accession>A0A6C0E3X8</accession>
<sequence length="321" mass="35082">MSVSYNALSGTTGTASVVNFSNGDPTGYTIATGNNNYRTIGFSLTNGASPTSFSITLSYSQGNATVGYTIGTAAASSPTNVDATVDYGHGTNFNTLVQVAGASTPPGTVWTNITSSIGVNGTFNVTIPAGYIMSLFFSHNNKVTATITSLSPPSCYNEGSLILTLNDKNEEEYIEIERLKKGNVVKTYNQGFKKIIKIGKKYMINNPKKMTSCMYKLEKTDSNGLIKDLLVTGGHAILVDSLDHHSQDPLKVEKIMDKYLSFAGINKEFKKIEEIEPYTYYHLVLENEDKYSRYGIWANGILSESTSEAWYDKQGFLEDLQ</sequence>
<organism evidence="2">
    <name type="scientific">viral metagenome</name>
    <dbReference type="NCBI Taxonomy" id="1070528"/>
    <lineage>
        <taxon>unclassified sequences</taxon>
        <taxon>metagenomes</taxon>
        <taxon>organismal metagenomes</taxon>
    </lineage>
</organism>
<dbReference type="EMBL" id="MN739729">
    <property type="protein sequence ID" value="QHT23213.1"/>
    <property type="molecule type" value="Genomic_DNA"/>
</dbReference>
<feature type="domain" description="Hedgehog/Intein (Hint)" evidence="1">
    <location>
        <begin position="155"/>
        <end position="306"/>
    </location>
</feature>
<dbReference type="Pfam" id="PF13403">
    <property type="entry name" value="Hint_2"/>
    <property type="match status" value="1"/>
</dbReference>
<reference evidence="2" key="1">
    <citation type="journal article" date="2020" name="Nature">
        <title>Giant virus diversity and host interactions through global metagenomics.</title>
        <authorList>
            <person name="Schulz F."/>
            <person name="Roux S."/>
            <person name="Paez-Espino D."/>
            <person name="Jungbluth S."/>
            <person name="Walsh D.A."/>
            <person name="Denef V.J."/>
            <person name="McMahon K.D."/>
            <person name="Konstantinidis K.T."/>
            <person name="Eloe-Fadrosh E.A."/>
            <person name="Kyrpides N.C."/>
            <person name="Woyke T."/>
        </authorList>
    </citation>
    <scope>NUCLEOTIDE SEQUENCE</scope>
    <source>
        <strain evidence="2">GVMAG-M-3300023179-114</strain>
    </source>
</reference>
<evidence type="ECO:0000259" key="1">
    <source>
        <dbReference type="Pfam" id="PF13403"/>
    </source>
</evidence>
<dbReference type="InterPro" id="IPR028992">
    <property type="entry name" value="Hedgehog/Intein_dom"/>
</dbReference>
<dbReference type="InterPro" id="IPR036844">
    <property type="entry name" value="Hint_dom_sf"/>
</dbReference>
<dbReference type="SUPFAM" id="SSF51294">
    <property type="entry name" value="Hedgehog/intein (Hint) domain"/>
    <property type="match status" value="1"/>
</dbReference>
<evidence type="ECO:0000313" key="2">
    <source>
        <dbReference type="EMBL" id="QHT23213.1"/>
    </source>
</evidence>
<name>A0A6C0E3X8_9ZZZZ</name>
<dbReference type="AlphaFoldDB" id="A0A6C0E3X8"/>
<protein>
    <recommendedName>
        <fullName evidence="1">Hedgehog/Intein (Hint) domain-containing protein</fullName>
    </recommendedName>
</protein>
<proteinExistence type="predicted"/>